<dbReference type="OrthoDB" id="5599269at2759"/>
<dbReference type="InterPro" id="IPR028245">
    <property type="entry name" value="PIL1/LSP1"/>
</dbReference>
<feature type="compositionally biased region" description="Basic and acidic residues" evidence="1">
    <location>
        <begin position="529"/>
        <end position="545"/>
    </location>
</feature>
<proteinExistence type="predicted"/>
<evidence type="ECO:0000313" key="3">
    <source>
        <dbReference type="Proteomes" id="UP000663831"/>
    </source>
</evidence>
<dbReference type="AlphaFoldDB" id="A0A8H3HSY4"/>
<name>A0A8H3HSY4_9AGAM</name>
<evidence type="ECO:0000256" key="1">
    <source>
        <dbReference type="SAM" id="MobiDB-lite"/>
    </source>
</evidence>
<dbReference type="Proteomes" id="UP000663831">
    <property type="component" value="Unassembled WGS sequence"/>
</dbReference>
<accession>A0A8H3HSY4</accession>
<dbReference type="Gene3D" id="1.20.1270.60">
    <property type="entry name" value="Arfaptin homology (AH) domain/BAR domain"/>
    <property type="match status" value="1"/>
</dbReference>
<dbReference type="GO" id="GO:0005886">
    <property type="term" value="C:plasma membrane"/>
    <property type="evidence" value="ECO:0007669"/>
    <property type="project" value="TreeGrafter"/>
</dbReference>
<feature type="region of interest" description="Disordered" evidence="1">
    <location>
        <begin position="7"/>
        <end position="43"/>
    </location>
</feature>
<dbReference type="PANTHER" id="PTHR31962:SF1">
    <property type="entry name" value="SPHINGOLIPID LONG CHAIN BASE-RESPONSIVE PROTEIN PIL1"/>
    <property type="match status" value="1"/>
</dbReference>
<feature type="compositionally biased region" description="Basic and acidic residues" evidence="1">
    <location>
        <begin position="497"/>
        <end position="518"/>
    </location>
</feature>
<gene>
    <name evidence="2" type="ORF">RDB_LOCUS160006</name>
</gene>
<comment type="caution">
    <text evidence="2">The sequence shown here is derived from an EMBL/GenBank/DDBJ whole genome shotgun (WGS) entry which is preliminary data.</text>
</comment>
<protein>
    <recommendedName>
        <fullName evidence="4">Sphingolipid long chain base-responsive protein LSP1</fullName>
    </recommendedName>
</protein>
<sequence>MFHKLQAKAQAALASATHRNDNNDHVDNQADPTQPTQQSGGRHHAIDNITHTLKQLHTQYSPQVRPDARQLQLLITSQKGLALDFEAVSRESKGHSKELYLWGQDQVDDVKDVSDRVAYLNFAHGSLAADLAKSLDSSRASYKSLRDAETTLHPRRTARIGMKAEIEKIKQAGATGKAPANGAERIAELETQLGKAEQDDAPQEREVVLLKRRALIECERKKWAAFREYAAKLETLADAAEALLEELPEHEPTGPYAGAQNTARIRSQLQNALDSHQPMQGRPNRFKAPHADLGVGIGADTRSFGETHKDELSSIPPTAVPTPQTGPGALAEQRFGSQGSGHHLDPASAAAGQLGSDGINRTSTAATAGHAPTQPTPINPTALNNAPASIPTHSPSVSSPLRDTSITQDASQVPQTTGGTTIPPNVTSAVPSSAAHSGVTVAETGVPLTAGAEGPGPKSGSLSRDNVPTAAPSTGPPQTGIVPAAANNELPGFAGATKHESAEEEKARLAREERERLLHSGGLSSAHPTAEEEKARLEREERDRLLQGQTQGQDEKGEDGKTVPPPYADF</sequence>
<dbReference type="Pfam" id="PF13805">
    <property type="entry name" value="Pil1"/>
    <property type="match status" value="1"/>
</dbReference>
<reference evidence="2" key="1">
    <citation type="submission" date="2021-01" db="EMBL/GenBank/DDBJ databases">
        <authorList>
            <person name="Kaushik A."/>
        </authorList>
    </citation>
    <scope>NUCLEOTIDE SEQUENCE</scope>
    <source>
        <strain evidence="2">AG3-1AP</strain>
    </source>
</reference>
<feature type="compositionally biased region" description="Polar residues" evidence="1">
    <location>
        <begin position="30"/>
        <end position="40"/>
    </location>
</feature>
<feature type="compositionally biased region" description="Basic and acidic residues" evidence="1">
    <location>
        <begin position="303"/>
        <end position="312"/>
    </location>
</feature>
<dbReference type="GO" id="GO:0006897">
    <property type="term" value="P:endocytosis"/>
    <property type="evidence" value="ECO:0007669"/>
    <property type="project" value="TreeGrafter"/>
</dbReference>
<dbReference type="PANTHER" id="PTHR31962">
    <property type="entry name" value="SPHINGOLIPID LONG CHAIN BASE-RESPONSIVE PROTEIN PIL1"/>
    <property type="match status" value="1"/>
</dbReference>
<dbReference type="GO" id="GO:0070941">
    <property type="term" value="P:eisosome assembly"/>
    <property type="evidence" value="ECO:0007669"/>
    <property type="project" value="TreeGrafter"/>
</dbReference>
<dbReference type="GO" id="GO:0008289">
    <property type="term" value="F:lipid binding"/>
    <property type="evidence" value="ECO:0007669"/>
    <property type="project" value="TreeGrafter"/>
</dbReference>
<organism evidence="2 3">
    <name type="scientific">Rhizoctonia solani</name>
    <dbReference type="NCBI Taxonomy" id="456999"/>
    <lineage>
        <taxon>Eukaryota</taxon>
        <taxon>Fungi</taxon>
        <taxon>Dikarya</taxon>
        <taxon>Basidiomycota</taxon>
        <taxon>Agaricomycotina</taxon>
        <taxon>Agaricomycetes</taxon>
        <taxon>Cantharellales</taxon>
        <taxon>Ceratobasidiaceae</taxon>
        <taxon>Rhizoctonia</taxon>
    </lineage>
</organism>
<dbReference type="EMBL" id="CAJMWV010007966">
    <property type="protein sequence ID" value="CAE6532835.1"/>
    <property type="molecule type" value="Genomic_DNA"/>
</dbReference>
<dbReference type="GO" id="GO:0036286">
    <property type="term" value="C:eisosome filament"/>
    <property type="evidence" value="ECO:0007669"/>
    <property type="project" value="TreeGrafter"/>
</dbReference>
<feature type="compositionally biased region" description="Polar residues" evidence="1">
    <location>
        <begin position="379"/>
        <end position="435"/>
    </location>
</feature>
<feature type="compositionally biased region" description="Basic and acidic residues" evidence="1">
    <location>
        <begin position="18"/>
        <end position="28"/>
    </location>
</feature>
<dbReference type="InterPro" id="IPR027267">
    <property type="entry name" value="AH/BAR_dom_sf"/>
</dbReference>
<evidence type="ECO:0008006" key="4">
    <source>
        <dbReference type="Google" id="ProtNLM"/>
    </source>
</evidence>
<feature type="region of interest" description="Disordered" evidence="1">
    <location>
        <begin position="300"/>
        <end position="570"/>
    </location>
</feature>
<evidence type="ECO:0000313" key="2">
    <source>
        <dbReference type="EMBL" id="CAE6532835.1"/>
    </source>
</evidence>